<dbReference type="PROSITE" id="PS00211">
    <property type="entry name" value="ABC_TRANSPORTER_1"/>
    <property type="match status" value="1"/>
</dbReference>
<dbReference type="PROSITE" id="PS50893">
    <property type="entry name" value="ABC_TRANSPORTER_2"/>
    <property type="match status" value="1"/>
</dbReference>
<dbReference type="InterPro" id="IPR003439">
    <property type="entry name" value="ABC_transporter-like_ATP-bd"/>
</dbReference>
<dbReference type="SUPFAM" id="SSF52540">
    <property type="entry name" value="P-loop containing nucleoside triphosphate hydrolases"/>
    <property type="match status" value="1"/>
</dbReference>
<dbReference type="GO" id="GO:0016887">
    <property type="term" value="F:ATP hydrolysis activity"/>
    <property type="evidence" value="ECO:0007669"/>
    <property type="project" value="InterPro"/>
</dbReference>
<feature type="domain" description="ABC transporter" evidence="4">
    <location>
        <begin position="18"/>
        <end position="214"/>
    </location>
</feature>
<dbReference type="GO" id="GO:0005524">
    <property type="term" value="F:ATP binding"/>
    <property type="evidence" value="ECO:0007669"/>
    <property type="project" value="UniProtKB-KW"/>
</dbReference>
<dbReference type="PANTHER" id="PTHR42788:SF19">
    <property type="entry name" value="ALIPHATIC SULFONATES IMPORT ATP-BINDING PROTEIN SSUB 2"/>
    <property type="match status" value="1"/>
</dbReference>
<organism evidence="5 6">
    <name type="scientific">Candidatus Olsenella stercoravium</name>
    <dbReference type="NCBI Taxonomy" id="2838713"/>
    <lineage>
        <taxon>Bacteria</taxon>
        <taxon>Bacillati</taxon>
        <taxon>Actinomycetota</taxon>
        <taxon>Coriobacteriia</taxon>
        <taxon>Coriobacteriales</taxon>
        <taxon>Atopobiaceae</taxon>
        <taxon>Olsenella</taxon>
    </lineage>
</organism>
<dbReference type="AlphaFoldDB" id="A0A9D2IP62"/>
<dbReference type="InterPro" id="IPR050166">
    <property type="entry name" value="ABC_transporter_ATP-bind"/>
</dbReference>
<dbReference type="InterPro" id="IPR027417">
    <property type="entry name" value="P-loop_NTPase"/>
</dbReference>
<accession>A0A9D2IP62</accession>
<feature type="non-terminal residue" evidence="5">
    <location>
        <position position="214"/>
    </location>
</feature>
<evidence type="ECO:0000256" key="2">
    <source>
        <dbReference type="ARBA" id="ARBA00022741"/>
    </source>
</evidence>
<dbReference type="InterPro" id="IPR003593">
    <property type="entry name" value="AAA+_ATPase"/>
</dbReference>
<dbReference type="Gene3D" id="3.40.50.300">
    <property type="entry name" value="P-loop containing nucleotide triphosphate hydrolases"/>
    <property type="match status" value="1"/>
</dbReference>
<dbReference type="SMART" id="SM00382">
    <property type="entry name" value="AAA"/>
    <property type="match status" value="1"/>
</dbReference>
<evidence type="ECO:0000256" key="3">
    <source>
        <dbReference type="ARBA" id="ARBA00022840"/>
    </source>
</evidence>
<comment type="caution">
    <text evidence="5">The sequence shown here is derived from an EMBL/GenBank/DDBJ whole genome shotgun (WGS) entry which is preliminary data.</text>
</comment>
<evidence type="ECO:0000256" key="1">
    <source>
        <dbReference type="ARBA" id="ARBA00022448"/>
    </source>
</evidence>
<dbReference type="InterPro" id="IPR017871">
    <property type="entry name" value="ABC_transporter-like_CS"/>
</dbReference>
<gene>
    <name evidence="5" type="ORF">IAA22_00930</name>
</gene>
<evidence type="ECO:0000259" key="4">
    <source>
        <dbReference type="PROSITE" id="PS50893"/>
    </source>
</evidence>
<keyword evidence="1" id="KW-0813">Transport</keyword>
<keyword evidence="3 5" id="KW-0067">ATP-binding</keyword>
<keyword evidence="2" id="KW-0547">Nucleotide-binding</keyword>
<proteinExistence type="predicted"/>
<sequence>MGGAAVSAGSQVGGDLSLVLSDVRKSYGDLRVLDGVTASFEPLRPHVIMGPSGAGKTTLLRLLAGLERPDAGMVTRGADVRLGMTFQEDRLCENLTATANIRLPRTHLPDELFERFLAFERQAMAACGLPVDARPVRELSGGQRRRVAILRCVLAEANTLLFDEPLKGMDEKTVDTVMAFVGPLVAERTVLWATHDERDLAFFKNPVLWRVEGG</sequence>
<evidence type="ECO:0000313" key="5">
    <source>
        <dbReference type="EMBL" id="HIZ17670.1"/>
    </source>
</evidence>
<dbReference type="PANTHER" id="PTHR42788">
    <property type="entry name" value="TAURINE IMPORT ATP-BINDING PROTEIN-RELATED"/>
    <property type="match status" value="1"/>
</dbReference>
<reference evidence="5" key="1">
    <citation type="journal article" date="2021" name="PeerJ">
        <title>Extensive microbial diversity within the chicken gut microbiome revealed by metagenomics and culture.</title>
        <authorList>
            <person name="Gilroy R."/>
            <person name="Ravi A."/>
            <person name="Getino M."/>
            <person name="Pursley I."/>
            <person name="Horton D.L."/>
            <person name="Alikhan N.F."/>
            <person name="Baker D."/>
            <person name="Gharbi K."/>
            <person name="Hall N."/>
            <person name="Watson M."/>
            <person name="Adriaenssens E.M."/>
            <person name="Foster-Nyarko E."/>
            <person name="Jarju S."/>
            <person name="Secka A."/>
            <person name="Antonio M."/>
            <person name="Oren A."/>
            <person name="Chaudhuri R.R."/>
            <person name="La Ragione R."/>
            <person name="Hildebrand F."/>
            <person name="Pallen M.J."/>
        </authorList>
    </citation>
    <scope>NUCLEOTIDE SEQUENCE</scope>
    <source>
        <strain evidence="5">ChiHecolR3B27-1887</strain>
    </source>
</reference>
<dbReference type="Proteomes" id="UP000824029">
    <property type="component" value="Unassembled WGS sequence"/>
</dbReference>
<protein>
    <submittedName>
        <fullName evidence="5">ATP-binding cassette domain-containing protein</fullName>
    </submittedName>
</protein>
<dbReference type="EMBL" id="DXBZ01000025">
    <property type="protein sequence ID" value="HIZ17670.1"/>
    <property type="molecule type" value="Genomic_DNA"/>
</dbReference>
<reference evidence="5" key="2">
    <citation type="submission" date="2021-04" db="EMBL/GenBank/DDBJ databases">
        <authorList>
            <person name="Gilroy R."/>
        </authorList>
    </citation>
    <scope>NUCLEOTIDE SEQUENCE</scope>
    <source>
        <strain evidence="5">ChiHecolR3B27-1887</strain>
    </source>
</reference>
<evidence type="ECO:0000313" key="6">
    <source>
        <dbReference type="Proteomes" id="UP000824029"/>
    </source>
</evidence>
<dbReference type="Pfam" id="PF00005">
    <property type="entry name" value="ABC_tran"/>
    <property type="match status" value="1"/>
</dbReference>
<name>A0A9D2IP62_9ACTN</name>